<feature type="region of interest" description="Disordered" evidence="1">
    <location>
        <begin position="1"/>
        <end position="35"/>
    </location>
</feature>
<proteinExistence type="predicted"/>
<reference evidence="2 3" key="1">
    <citation type="submission" date="2021-07" db="EMBL/GenBank/DDBJ databases">
        <title>The Aristolochia fimbriata genome: insights into angiosperm evolution, floral development and chemical biosynthesis.</title>
        <authorList>
            <person name="Jiao Y."/>
        </authorList>
    </citation>
    <scope>NUCLEOTIDE SEQUENCE [LARGE SCALE GENOMIC DNA]</scope>
    <source>
        <strain evidence="2">IBCAS-2021</strain>
        <tissue evidence="2">Leaf</tissue>
    </source>
</reference>
<dbReference type="InterPro" id="IPR007541">
    <property type="entry name" value="Uncharacterised_BSP"/>
</dbReference>
<comment type="caution">
    <text evidence="2">The sequence shown here is derived from an EMBL/GenBank/DDBJ whole genome shotgun (WGS) entry which is preliminary data.</text>
</comment>
<evidence type="ECO:0000313" key="3">
    <source>
        <dbReference type="Proteomes" id="UP000825729"/>
    </source>
</evidence>
<evidence type="ECO:0000256" key="1">
    <source>
        <dbReference type="SAM" id="MobiDB-lite"/>
    </source>
</evidence>
<keyword evidence="3" id="KW-1185">Reference proteome</keyword>
<feature type="compositionally biased region" description="Basic and acidic residues" evidence="1">
    <location>
        <begin position="1"/>
        <end position="10"/>
    </location>
</feature>
<dbReference type="PANTHER" id="PTHR33321:SF3">
    <property type="entry name" value="OS05G0582000 PROTEIN"/>
    <property type="match status" value="1"/>
</dbReference>
<dbReference type="Proteomes" id="UP000825729">
    <property type="component" value="Unassembled WGS sequence"/>
</dbReference>
<gene>
    <name evidence="2" type="ORF">H6P81_013650</name>
</gene>
<name>A0AAV7EIW0_ARIFI</name>
<dbReference type="AlphaFoldDB" id="A0AAV7EIW0"/>
<sequence length="390" mass="42357">MKLETSHPGEPRSNLDGLMDSTQPKFTKNGLSGPQGSHGLVAKRETGKLTLAAPWLGQSPNRCGCGPMSRGSRKDGQKPNGFQLLMASEPKQTLLRAPSATTAAIAARLLALLLIGAISIWAHYEASRGFEIAVFNDVPGTASGRRFHLLFVSDDKATRIILNTSNFVERVLYPNGERGERRSLPGKRVDRVVLRLVQMKYYSSGGVDAVLVSPGEKAGEFVIGVDSAIMEEKNPVAAMVAAVQRGMARVWLWNGRDRGVPGSLLEGMVEYISSLAGSSPETGRLRGGVNDSGWCWTEDDPASVARFLRFCEAKRRGFVARLNRAMQEGDSWEPRMVDAALGVPARRLCSAYRSVVTSTRASVCNEGKQEIGVPQFLFQGLHCHWGTATE</sequence>
<organism evidence="2 3">
    <name type="scientific">Aristolochia fimbriata</name>
    <name type="common">White veined hardy Dutchman's pipe vine</name>
    <dbReference type="NCBI Taxonomy" id="158543"/>
    <lineage>
        <taxon>Eukaryota</taxon>
        <taxon>Viridiplantae</taxon>
        <taxon>Streptophyta</taxon>
        <taxon>Embryophyta</taxon>
        <taxon>Tracheophyta</taxon>
        <taxon>Spermatophyta</taxon>
        <taxon>Magnoliopsida</taxon>
        <taxon>Magnoliidae</taxon>
        <taxon>Piperales</taxon>
        <taxon>Aristolochiaceae</taxon>
        <taxon>Aristolochia</taxon>
    </lineage>
</organism>
<dbReference type="Pfam" id="PF04450">
    <property type="entry name" value="BSP"/>
    <property type="match status" value="1"/>
</dbReference>
<evidence type="ECO:0000313" key="2">
    <source>
        <dbReference type="EMBL" id="KAG9447522.1"/>
    </source>
</evidence>
<protein>
    <submittedName>
        <fullName evidence="2">Uncharacterized protein</fullName>
    </submittedName>
</protein>
<accession>A0AAV7EIW0</accession>
<feature type="compositionally biased region" description="Polar residues" evidence="1">
    <location>
        <begin position="20"/>
        <end position="35"/>
    </location>
</feature>
<dbReference type="PANTHER" id="PTHR33321">
    <property type="match status" value="1"/>
</dbReference>
<dbReference type="EMBL" id="JAINDJ010000005">
    <property type="protein sequence ID" value="KAG9447522.1"/>
    <property type="molecule type" value="Genomic_DNA"/>
</dbReference>